<feature type="region of interest" description="Disordered" evidence="7">
    <location>
        <begin position="1442"/>
        <end position="1576"/>
    </location>
</feature>
<evidence type="ECO:0000256" key="4">
    <source>
        <dbReference type="ARBA" id="ARBA00022737"/>
    </source>
</evidence>
<name>A0AA88SYH4_CHASR</name>
<feature type="domain" description="VWFA" evidence="9">
    <location>
        <begin position="257"/>
        <end position="429"/>
    </location>
</feature>
<dbReference type="FunFam" id="2.60.120.200:FF:000008">
    <property type="entry name" value="Collagen type XII alpha 1 chain"/>
    <property type="match status" value="1"/>
</dbReference>
<organism evidence="11 12">
    <name type="scientific">Channa striata</name>
    <name type="common">Snakehead murrel</name>
    <name type="synonym">Ophicephalus striatus</name>
    <dbReference type="NCBI Taxonomy" id="64152"/>
    <lineage>
        <taxon>Eukaryota</taxon>
        <taxon>Metazoa</taxon>
        <taxon>Chordata</taxon>
        <taxon>Craniata</taxon>
        <taxon>Vertebrata</taxon>
        <taxon>Euteleostomi</taxon>
        <taxon>Actinopterygii</taxon>
        <taxon>Neopterygii</taxon>
        <taxon>Teleostei</taxon>
        <taxon>Neoteleostei</taxon>
        <taxon>Acanthomorphata</taxon>
        <taxon>Anabantaria</taxon>
        <taxon>Anabantiformes</taxon>
        <taxon>Channoidei</taxon>
        <taxon>Channidae</taxon>
        <taxon>Channa</taxon>
    </lineage>
</organism>
<evidence type="ECO:0000259" key="9">
    <source>
        <dbReference type="PROSITE" id="PS50234"/>
    </source>
</evidence>
<dbReference type="InterPro" id="IPR008160">
    <property type="entry name" value="Collagen"/>
</dbReference>
<sequence>MFTRLCSSSSPSSSSFWLMLVFPLSVLLLLSSGSMAKLTVLSEDRLQMKWKEADGPVQGYKVRVRPISDVPQPELMLTTTRGRATVAGLDSSQEYALQVLVLNGTTEKLLAKRRFTMEGLREDEMIRSDSREQRKKMLPGGSGSGDTDDAAEVLLGPPTILYPDPTTAAAAPTTTEPPIMETPSQLPDEAPEKTTKDKRKRKKEKERNRSKENKEEQGTTQGKGFEEKPRKTGFPTQPVTGMSPKKPFECVSNAAADIMLLVDGSWSIGRTNFRRVRDFLEGLVTPFHISPNHIQIGLTQYSGDPRTEWNLNNFTTKDQLLEAVRNFRYKGGNTFTGQALLHVMEENMRTEAGARSDTPFFLVLLTDGKSQDDAIGVANRLKNVGVEIIAVGVKNADEAELRQVASEPVDLNVYNVNDFPLLSKLVSRLVHILCGRIEDRSITKRMEPGPTADPALSFPSPTDLRFSELGPREVKLHWTNPAKKVQQYRVVYYGAEGQSPQEVVVTGSESTVLVEGLSSQTLYHISIFPVYADSVGLALRGTVTTLPLAMPANLEVTPSSYSTLRVSWGAAPGATQYMILYSALSHGEPDDAKEEKFNADETAVALEGLLPATDYSVTLYALYDEDPSDPVTAVATTLPLPPPVSVHFPMVTHSMLRVSWVPGAVDVPSHRVTYSTNHGSDVKQMEVSGLNSVLVQNLSSLSRYLVSVQSYYPQGLSAALTSNITTLKVPSPSDLRVTNFSGSEITVRWEAAADDVVSYLIKWISLSGGDLRQLRVSGESEGAILEGVEDDKEYQISLSALYGDGAQSEAVAIRYSTLSGGGPSSVSVSEETAVSMVVTWVPPNAHVLQYRVSYTALTGAETQDSTLLVPGSEKRVVLESLQPDTRYSILVTAEYRNREGGSSSAQGKTMSLRVSSLSVVRSDHSSICVSWRPVSAVDGYRIVIQSVKDKKTKEETVDESSSSHCFTDLEAETLYRISLHSLLSSAEGAAVSILHPTAAAPARIPIHPRLYPIHNEVCPEVTIRNSIVKGFDMMEAFGLTQRAHSSVEGVAAEPFVFNTLPTYTLYRDVQLTQSTKFIHPAGFSPEHTISIAFRVLQDTPREPFALWQLTDIDFQPKMGVVLDPTTKHLVYFSLDYRGEVQELTFDQPQVHRLFYGSFHKVHLSVSQVSVSLSVDCQRVGERPARPLGNLPTDGFEMLGKLARTRGPNSGSAPFQLQSFEIICNTTWALDDTCCDLPGVRDEESCPVPAYTCTCSSDIPGALGKPGPRGEKGDKGEQGQKGEVGPPGKPGFEGGLGPTGNIGPRGMAVQGKVGPPGARGEKGDPGRPGVQGLPGPPGPKGEEGIPGPQGIRGVEGNIGAPGITGPRGFQGITGHPGHPGERGPSGLVGPTGLPGSKGERGEKGEPQSMAMIYQLVTQACEQLVHKEVLKLDMFINEISRKPAPIEEPVGPPGEPGIPGPRGPPGARGNQGNVGPRGKTGRAGYPGEQGRRGMPGEKGGPGTKVQGPTGVKGFAGPPGESKLGVPGSKGDDGKPGPPGIPGAPGQQGEMGPPGGCDSSGGCQRVPEETEDPYYGYQP</sequence>
<evidence type="ECO:0000259" key="10">
    <source>
        <dbReference type="PROSITE" id="PS50853"/>
    </source>
</evidence>
<keyword evidence="2" id="KW-0964">Secreted</keyword>
<proteinExistence type="predicted"/>
<evidence type="ECO:0000256" key="1">
    <source>
        <dbReference type="ARBA" id="ARBA00004239"/>
    </source>
</evidence>
<feature type="compositionally biased region" description="Pro residues" evidence="7">
    <location>
        <begin position="1448"/>
        <end position="1462"/>
    </location>
</feature>
<dbReference type="SMART" id="SM00060">
    <property type="entry name" value="FN3"/>
    <property type="match status" value="7"/>
</dbReference>
<comment type="subcellular location">
    <subcellularLocation>
        <location evidence="1">Secreted</location>
        <location evidence="1">Extracellular space</location>
    </subcellularLocation>
</comment>
<keyword evidence="3 8" id="KW-0732">Signal</keyword>
<dbReference type="InterPro" id="IPR036465">
    <property type="entry name" value="vWFA_dom_sf"/>
</dbReference>
<accession>A0AA88SYH4</accession>
<keyword evidence="12" id="KW-1185">Reference proteome</keyword>
<dbReference type="InterPro" id="IPR013783">
    <property type="entry name" value="Ig-like_fold"/>
</dbReference>
<dbReference type="GO" id="GO:0005581">
    <property type="term" value="C:collagen trimer"/>
    <property type="evidence" value="ECO:0007669"/>
    <property type="project" value="UniProtKB-KW"/>
</dbReference>
<dbReference type="Gene3D" id="2.60.40.10">
    <property type="entry name" value="Immunoglobulins"/>
    <property type="match status" value="7"/>
</dbReference>
<feature type="signal peptide" evidence="8">
    <location>
        <begin position="1"/>
        <end position="36"/>
    </location>
</feature>
<feature type="compositionally biased region" description="Gly residues" evidence="7">
    <location>
        <begin position="1290"/>
        <end position="1299"/>
    </location>
</feature>
<keyword evidence="5" id="KW-0176">Collagen</keyword>
<dbReference type="Gene3D" id="3.40.50.410">
    <property type="entry name" value="von Willebrand factor, type A domain"/>
    <property type="match status" value="1"/>
</dbReference>
<dbReference type="PRINTS" id="PR00453">
    <property type="entry name" value="VWFADOMAIN"/>
</dbReference>
<dbReference type="PANTHER" id="PTHR46708">
    <property type="entry name" value="TENASCIN"/>
    <property type="match status" value="1"/>
</dbReference>
<dbReference type="Pfam" id="PF01391">
    <property type="entry name" value="Collagen"/>
    <property type="match status" value="2"/>
</dbReference>
<dbReference type="InterPro" id="IPR003961">
    <property type="entry name" value="FN3_dom"/>
</dbReference>
<dbReference type="PROSITE" id="PS50234">
    <property type="entry name" value="VWFA"/>
    <property type="match status" value="1"/>
</dbReference>
<evidence type="ECO:0000256" key="6">
    <source>
        <dbReference type="ARBA" id="ARBA00023180"/>
    </source>
</evidence>
<keyword evidence="6" id="KW-0325">Glycoprotein</keyword>
<feature type="compositionally biased region" description="Basic and acidic residues" evidence="7">
    <location>
        <begin position="123"/>
        <end position="132"/>
    </location>
</feature>
<dbReference type="EMBL" id="JAUPFM010000005">
    <property type="protein sequence ID" value="KAK2851007.1"/>
    <property type="molecule type" value="Genomic_DNA"/>
</dbReference>
<dbReference type="InterPro" id="IPR048287">
    <property type="entry name" value="TSPN-like_N"/>
</dbReference>
<feature type="region of interest" description="Disordered" evidence="7">
    <location>
        <begin position="1256"/>
        <end position="1404"/>
    </location>
</feature>
<keyword evidence="4" id="KW-0677">Repeat</keyword>
<evidence type="ECO:0000256" key="5">
    <source>
        <dbReference type="ARBA" id="ARBA00023119"/>
    </source>
</evidence>
<dbReference type="FunFam" id="3.40.50.410:FF:000001">
    <property type="entry name" value="Collagen, type XII, alpha 1"/>
    <property type="match status" value="1"/>
</dbReference>
<dbReference type="GO" id="GO:0005576">
    <property type="term" value="C:extracellular region"/>
    <property type="evidence" value="ECO:0007669"/>
    <property type="project" value="UniProtKB-SubCell"/>
</dbReference>
<evidence type="ECO:0000256" key="2">
    <source>
        <dbReference type="ARBA" id="ARBA00022525"/>
    </source>
</evidence>
<dbReference type="Gene3D" id="2.60.120.200">
    <property type="match status" value="1"/>
</dbReference>
<dbReference type="InterPro" id="IPR050991">
    <property type="entry name" value="ECM_Regulatory_Proteins"/>
</dbReference>
<dbReference type="SMART" id="SM00210">
    <property type="entry name" value="TSPN"/>
    <property type="match status" value="1"/>
</dbReference>
<evidence type="ECO:0000256" key="3">
    <source>
        <dbReference type="ARBA" id="ARBA00022729"/>
    </source>
</evidence>
<dbReference type="InterPro" id="IPR036116">
    <property type="entry name" value="FN3_sf"/>
</dbReference>
<feature type="domain" description="Fibronectin type-III" evidence="10">
    <location>
        <begin position="550"/>
        <end position="643"/>
    </location>
</feature>
<feature type="region of interest" description="Disordered" evidence="7">
    <location>
        <begin position="123"/>
        <end position="245"/>
    </location>
</feature>
<feature type="compositionally biased region" description="Low complexity" evidence="7">
    <location>
        <begin position="163"/>
        <end position="183"/>
    </location>
</feature>
<dbReference type="FunFam" id="2.60.40.10:FF:000480">
    <property type="entry name" value="Collagen, type XII, alpha 1"/>
    <property type="match status" value="1"/>
</dbReference>
<dbReference type="Pfam" id="PF00041">
    <property type="entry name" value="fn3"/>
    <property type="match status" value="6"/>
</dbReference>
<comment type="caution">
    <text evidence="11">The sequence shown here is derived from an EMBL/GenBank/DDBJ whole genome shotgun (WGS) entry which is preliminary data.</text>
</comment>
<feature type="compositionally biased region" description="Basic and acidic residues" evidence="7">
    <location>
        <begin position="205"/>
        <end position="217"/>
    </location>
</feature>
<evidence type="ECO:0000256" key="8">
    <source>
        <dbReference type="SAM" id="SignalP"/>
    </source>
</evidence>
<feature type="domain" description="Fibronectin type-III" evidence="10">
    <location>
        <begin position="460"/>
        <end position="549"/>
    </location>
</feature>
<evidence type="ECO:0008006" key="13">
    <source>
        <dbReference type="Google" id="ProtNLM"/>
    </source>
</evidence>
<feature type="domain" description="Fibronectin type-III" evidence="10">
    <location>
        <begin position="731"/>
        <end position="821"/>
    </location>
</feature>
<gene>
    <name evidence="11" type="ORF">Q5P01_007283</name>
</gene>
<dbReference type="PROSITE" id="PS50853">
    <property type="entry name" value="FN3"/>
    <property type="match status" value="4"/>
</dbReference>
<dbReference type="SUPFAM" id="SSF53300">
    <property type="entry name" value="vWA-like"/>
    <property type="match status" value="1"/>
</dbReference>
<dbReference type="PANTHER" id="PTHR46708:SF2">
    <property type="entry name" value="FIBRONECTIN TYPE-III DOMAIN-CONTAINING PROTEIN"/>
    <property type="match status" value="1"/>
</dbReference>
<evidence type="ECO:0000313" key="11">
    <source>
        <dbReference type="EMBL" id="KAK2851007.1"/>
    </source>
</evidence>
<feature type="chain" id="PRO_5041712375" description="Collagen alpha-1(XX) chain" evidence="8">
    <location>
        <begin position="37"/>
        <end position="1576"/>
    </location>
</feature>
<protein>
    <recommendedName>
        <fullName evidence="13">Collagen alpha-1(XX) chain</fullName>
    </recommendedName>
</protein>
<dbReference type="SMART" id="SM00327">
    <property type="entry name" value="VWA"/>
    <property type="match status" value="1"/>
</dbReference>
<dbReference type="SUPFAM" id="SSF49899">
    <property type="entry name" value="Concanavalin A-like lectins/glucanases"/>
    <property type="match status" value="1"/>
</dbReference>
<dbReference type="InterPro" id="IPR013320">
    <property type="entry name" value="ConA-like_dom_sf"/>
</dbReference>
<dbReference type="CDD" id="cd01482">
    <property type="entry name" value="vWA_collagen_alphaI-XII-like"/>
    <property type="match status" value="1"/>
</dbReference>
<evidence type="ECO:0000256" key="7">
    <source>
        <dbReference type="SAM" id="MobiDB-lite"/>
    </source>
</evidence>
<dbReference type="FunFam" id="2.60.40.10:FF:000234">
    <property type="entry name" value="Collagen, type XII, alpha 1"/>
    <property type="match status" value="1"/>
</dbReference>
<feature type="domain" description="Fibronectin type-III" evidence="10">
    <location>
        <begin position="822"/>
        <end position="915"/>
    </location>
</feature>
<dbReference type="SUPFAM" id="SSF49265">
    <property type="entry name" value="Fibronectin type III"/>
    <property type="match status" value="5"/>
</dbReference>
<feature type="compositionally biased region" description="Basic and acidic residues" evidence="7">
    <location>
        <begin position="1267"/>
        <end position="1279"/>
    </location>
</feature>
<dbReference type="CDD" id="cd00063">
    <property type="entry name" value="FN3"/>
    <property type="match status" value="5"/>
</dbReference>
<reference evidence="11" key="1">
    <citation type="submission" date="2023-07" db="EMBL/GenBank/DDBJ databases">
        <title>Chromosome-level Genome Assembly of Striped Snakehead (Channa striata).</title>
        <authorList>
            <person name="Liu H."/>
        </authorList>
    </citation>
    <scope>NUCLEOTIDE SEQUENCE</scope>
    <source>
        <strain evidence="11">Gz</strain>
        <tissue evidence="11">Muscle</tissue>
    </source>
</reference>
<evidence type="ECO:0000313" key="12">
    <source>
        <dbReference type="Proteomes" id="UP001187415"/>
    </source>
</evidence>
<dbReference type="Pfam" id="PF00092">
    <property type="entry name" value="VWA"/>
    <property type="match status" value="1"/>
</dbReference>
<dbReference type="InterPro" id="IPR002035">
    <property type="entry name" value="VWF_A"/>
</dbReference>
<dbReference type="Proteomes" id="UP001187415">
    <property type="component" value="Unassembled WGS sequence"/>
</dbReference>